<evidence type="ECO:0000256" key="1">
    <source>
        <dbReference type="ARBA" id="ARBA00022741"/>
    </source>
</evidence>
<keyword evidence="3" id="KW-0805">Transcription regulation</keyword>
<dbReference type="Pfam" id="PF00498">
    <property type="entry name" value="FHA"/>
    <property type="match status" value="1"/>
</dbReference>
<dbReference type="SMART" id="SM00382">
    <property type="entry name" value="AAA"/>
    <property type="match status" value="1"/>
</dbReference>
<dbReference type="PROSITE" id="PS50045">
    <property type="entry name" value="SIGMA54_INTERACT_4"/>
    <property type="match status" value="1"/>
</dbReference>
<evidence type="ECO:0000256" key="3">
    <source>
        <dbReference type="ARBA" id="ARBA00023015"/>
    </source>
</evidence>
<dbReference type="InterPro" id="IPR058031">
    <property type="entry name" value="AAA_lid_NorR"/>
</dbReference>
<dbReference type="Gene3D" id="1.10.8.60">
    <property type="match status" value="1"/>
</dbReference>
<dbReference type="CDD" id="cd00009">
    <property type="entry name" value="AAA"/>
    <property type="match status" value="1"/>
</dbReference>
<dbReference type="PRINTS" id="PR01590">
    <property type="entry name" value="HTHFIS"/>
</dbReference>
<reference evidence="7" key="1">
    <citation type="submission" date="2018-06" db="EMBL/GenBank/DDBJ databases">
        <authorList>
            <person name="Zhirakovskaya E."/>
        </authorList>
    </citation>
    <scope>NUCLEOTIDE SEQUENCE</scope>
</reference>
<feature type="domain" description="FHA" evidence="5">
    <location>
        <begin position="23"/>
        <end position="71"/>
    </location>
</feature>
<dbReference type="EMBL" id="UOGF01000104">
    <property type="protein sequence ID" value="VAX33251.1"/>
    <property type="molecule type" value="Genomic_DNA"/>
</dbReference>
<dbReference type="InterPro" id="IPR027417">
    <property type="entry name" value="P-loop_NTPase"/>
</dbReference>
<dbReference type="GO" id="GO:0006355">
    <property type="term" value="P:regulation of DNA-templated transcription"/>
    <property type="evidence" value="ECO:0007669"/>
    <property type="project" value="InterPro"/>
</dbReference>
<dbReference type="InterPro" id="IPR003593">
    <property type="entry name" value="AAA+_ATPase"/>
</dbReference>
<keyword evidence="4" id="KW-0804">Transcription</keyword>
<sequence>MFEFKVFLNKQLLQRTILSKPHITVGRSPQNDIVLQDKHVSRLHFVLRRSGESFLIENKSLNGLLLNGKKIEGLVDLPKKCEITVLPFIIHATEHGEDNTLPISIEKLSTISDPDILKVSSATAPMTITTHFGTLVGESPAMQQLYQRITDVAPSQATVLIRGEHGTGKELVAKAIHQLSPRHDSPMIIVNCAALPIDLIESELFGYEKGAFTGAMVSHKGKVEEAESGTLFLDEIGELSSVAQAKILRFLQDHSYMHLGSGKEMKADVRIVAATNKNLEKAMQNGSFRADLYYRLKVVEMMIPPLREHPEDIRMLCTHFLEKFAEELNLSSPPQPSPELLQYFQAEQWQGNIRQLENCLYGALVYAHPPYLLTKDDFPEEAPTFSHDDDDPSFDKISKQLLLQTLENQGWDTTKAAEKLKVSRGTIYYRLKKYGVDLRKMTQ</sequence>
<dbReference type="InterPro" id="IPR002197">
    <property type="entry name" value="HTH_Fis"/>
</dbReference>
<accession>A0A3B1D3A0</accession>
<dbReference type="PANTHER" id="PTHR32071">
    <property type="entry name" value="TRANSCRIPTIONAL REGULATORY PROTEIN"/>
    <property type="match status" value="1"/>
</dbReference>
<dbReference type="SUPFAM" id="SSF46689">
    <property type="entry name" value="Homeodomain-like"/>
    <property type="match status" value="1"/>
</dbReference>
<dbReference type="FunFam" id="3.40.50.300:FF:000006">
    <property type="entry name" value="DNA-binding transcriptional regulator NtrC"/>
    <property type="match status" value="1"/>
</dbReference>
<protein>
    <submittedName>
        <fullName evidence="7">Nitrogen regulation protein NtrX</fullName>
    </submittedName>
</protein>
<evidence type="ECO:0000259" key="5">
    <source>
        <dbReference type="PROSITE" id="PS50006"/>
    </source>
</evidence>
<keyword evidence="2" id="KW-0067">ATP-binding</keyword>
<dbReference type="SUPFAM" id="SSF52540">
    <property type="entry name" value="P-loop containing nucleoside triphosphate hydrolases"/>
    <property type="match status" value="1"/>
</dbReference>
<dbReference type="GO" id="GO:0005524">
    <property type="term" value="F:ATP binding"/>
    <property type="evidence" value="ECO:0007669"/>
    <property type="project" value="UniProtKB-KW"/>
</dbReference>
<gene>
    <name evidence="7" type="ORF">MNBD_NITROSPIRAE01-849</name>
</gene>
<name>A0A3B1D3A0_9ZZZZ</name>
<dbReference type="Pfam" id="PF25601">
    <property type="entry name" value="AAA_lid_14"/>
    <property type="match status" value="1"/>
</dbReference>
<dbReference type="InterPro" id="IPR000253">
    <property type="entry name" value="FHA_dom"/>
</dbReference>
<feature type="domain" description="Sigma-54 factor interaction" evidence="6">
    <location>
        <begin position="135"/>
        <end position="365"/>
    </location>
</feature>
<dbReference type="Gene3D" id="1.10.10.60">
    <property type="entry name" value="Homeodomain-like"/>
    <property type="match status" value="1"/>
</dbReference>
<evidence type="ECO:0000256" key="4">
    <source>
        <dbReference type="ARBA" id="ARBA00023163"/>
    </source>
</evidence>
<dbReference type="SUPFAM" id="SSF49879">
    <property type="entry name" value="SMAD/FHA domain"/>
    <property type="match status" value="1"/>
</dbReference>
<dbReference type="GO" id="GO:0043565">
    <property type="term" value="F:sequence-specific DNA binding"/>
    <property type="evidence" value="ECO:0007669"/>
    <property type="project" value="InterPro"/>
</dbReference>
<dbReference type="SMART" id="SM00240">
    <property type="entry name" value="FHA"/>
    <property type="match status" value="1"/>
</dbReference>
<dbReference type="InterPro" id="IPR002078">
    <property type="entry name" value="Sigma_54_int"/>
</dbReference>
<evidence type="ECO:0000256" key="2">
    <source>
        <dbReference type="ARBA" id="ARBA00022840"/>
    </source>
</evidence>
<dbReference type="Gene3D" id="3.40.50.300">
    <property type="entry name" value="P-loop containing nucleotide triphosphate hydrolases"/>
    <property type="match status" value="1"/>
</dbReference>
<organism evidence="7">
    <name type="scientific">hydrothermal vent metagenome</name>
    <dbReference type="NCBI Taxonomy" id="652676"/>
    <lineage>
        <taxon>unclassified sequences</taxon>
        <taxon>metagenomes</taxon>
        <taxon>ecological metagenomes</taxon>
    </lineage>
</organism>
<dbReference type="CDD" id="cd00060">
    <property type="entry name" value="FHA"/>
    <property type="match status" value="1"/>
</dbReference>
<dbReference type="Pfam" id="PF00158">
    <property type="entry name" value="Sigma54_activat"/>
    <property type="match status" value="1"/>
</dbReference>
<dbReference type="AlphaFoldDB" id="A0A3B1D3A0"/>
<dbReference type="InterPro" id="IPR009057">
    <property type="entry name" value="Homeodomain-like_sf"/>
</dbReference>
<evidence type="ECO:0000313" key="7">
    <source>
        <dbReference type="EMBL" id="VAX33251.1"/>
    </source>
</evidence>
<proteinExistence type="predicted"/>
<dbReference type="InterPro" id="IPR008984">
    <property type="entry name" value="SMAD_FHA_dom_sf"/>
</dbReference>
<keyword evidence="1" id="KW-0547">Nucleotide-binding</keyword>
<dbReference type="Pfam" id="PF02954">
    <property type="entry name" value="HTH_8"/>
    <property type="match status" value="1"/>
</dbReference>
<dbReference type="PROSITE" id="PS50006">
    <property type="entry name" value="FHA_DOMAIN"/>
    <property type="match status" value="1"/>
</dbReference>
<evidence type="ECO:0000259" key="6">
    <source>
        <dbReference type="PROSITE" id="PS50045"/>
    </source>
</evidence>
<dbReference type="Gene3D" id="2.60.200.20">
    <property type="match status" value="1"/>
</dbReference>